<keyword evidence="2 6" id="KW-0547">Nucleotide-binding</keyword>
<evidence type="ECO:0000256" key="1">
    <source>
        <dbReference type="ARBA" id="ARBA00022723"/>
    </source>
</evidence>
<dbReference type="PROSITE" id="PS01215">
    <property type="entry name" value="MRP"/>
    <property type="match status" value="1"/>
</dbReference>
<evidence type="ECO:0000256" key="3">
    <source>
        <dbReference type="ARBA" id="ARBA00022840"/>
    </source>
</evidence>
<dbReference type="GO" id="GO:0140663">
    <property type="term" value="F:ATP-dependent FeS chaperone activity"/>
    <property type="evidence" value="ECO:0007669"/>
    <property type="project" value="InterPro"/>
</dbReference>
<evidence type="ECO:0000313" key="8">
    <source>
        <dbReference type="Proteomes" id="UP000177152"/>
    </source>
</evidence>
<comment type="caution">
    <text evidence="7">The sequence shown here is derived from an EMBL/GenBank/DDBJ whole genome shotgun (WGS) entry which is preliminary data.</text>
</comment>
<comment type="function">
    <text evidence="6">Binds and transfers iron-sulfur (Fe-S) clusters to target apoproteins. Can hydrolyze ATP.</text>
</comment>
<dbReference type="InterPro" id="IPR019591">
    <property type="entry name" value="Mrp/NBP35_ATP-bd"/>
</dbReference>
<gene>
    <name evidence="7" type="ORF">A2633_06415</name>
</gene>
<evidence type="ECO:0000256" key="6">
    <source>
        <dbReference type="HAMAP-Rule" id="MF_02040"/>
    </source>
</evidence>
<keyword evidence="4 6" id="KW-0408">Iron</keyword>
<keyword evidence="5 6" id="KW-0411">Iron-sulfur</keyword>
<dbReference type="InterPro" id="IPR027417">
    <property type="entry name" value="P-loop_NTPase"/>
</dbReference>
<dbReference type="CDD" id="cd02037">
    <property type="entry name" value="Mrp_NBP35"/>
    <property type="match status" value="1"/>
</dbReference>
<evidence type="ECO:0000256" key="2">
    <source>
        <dbReference type="ARBA" id="ARBA00022741"/>
    </source>
</evidence>
<organism evidence="7 8">
    <name type="scientific">Candidatus Sungbacteria bacterium RIFCSPHIGHO2_01_FULL_47_32</name>
    <dbReference type="NCBI Taxonomy" id="1802264"/>
    <lineage>
        <taxon>Bacteria</taxon>
        <taxon>Candidatus Sungiibacteriota</taxon>
    </lineage>
</organism>
<dbReference type="GO" id="GO:0016226">
    <property type="term" value="P:iron-sulfur cluster assembly"/>
    <property type="evidence" value="ECO:0007669"/>
    <property type="project" value="InterPro"/>
</dbReference>
<dbReference type="EMBL" id="MHQC01000058">
    <property type="protein sequence ID" value="OGZ93493.1"/>
    <property type="molecule type" value="Genomic_DNA"/>
</dbReference>
<keyword evidence="6" id="KW-0378">Hydrolase</keyword>
<comment type="subunit">
    <text evidence="6">Homodimer.</text>
</comment>
<dbReference type="InterPro" id="IPR044304">
    <property type="entry name" value="NUBPL-like"/>
</dbReference>
<keyword evidence="1 6" id="KW-0479">Metal-binding</keyword>
<dbReference type="SUPFAM" id="SSF52540">
    <property type="entry name" value="P-loop containing nucleoside triphosphate hydrolases"/>
    <property type="match status" value="1"/>
</dbReference>
<dbReference type="GO" id="GO:0005524">
    <property type="term" value="F:ATP binding"/>
    <property type="evidence" value="ECO:0007669"/>
    <property type="project" value="UniProtKB-UniRule"/>
</dbReference>
<protein>
    <recommendedName>
        <fullName evidence="6">Iron-sulfur cluster carrier protein</fullName>
    </recommendedName>
</protein>
<dbReference type="AlphaFoldDB" id="A0A1G2K2V2"/>
<dbReference type="GO" id="GO:0046872">
    <property type="term" value="F:metal ion binding"/>
    <property type="evidence" value="ECO:0007669"/>
    <property type="project" value="UniProtKB-KW"/>
</dbReference>
<dbReference type="GO" id="GO:0016887">
    <property type="term" value="F:ATP hydrolysis activity"/>
    <property type="evidence" value="ECO:0007669"/>
    <property type="project" value="UniProtKB-UniRule"/>
</dbReference>
<dbReference type="HAMAP" id="MF_02040">
    <property type="entry name" value="Mrp_NBP35"/>
    <property type="match status" value="1"/>
</dbReference>
<dbReference type="InterPro" id="IPR000808">
    <property type="entry name" value="Mrp-like_CS"/>
</dbReference>
<evidence type="ECO:0000256" key="4">
    <source>
        <dbReference type="ARBA" id="ARBA00023004"/>
    </source>
</evidence>
<dbReference type="Pfam" id="PF10609">
    <property type="entry name" value="ParA"/>
    <property type="match status" value="1"/>
</dbReference>
<dbReference type="FunFam" id="3.40.50.300:FF:001119">
    <property type="entry name" value="Iron-sulfur cluster carrier protein"/>
    <property type="match status" value="1"/>
</dbReference>
<reference evidence="7 8" key="1">
    <citation type="journal article" date="2016" name="Nat. Commun.">
        <title>Thousands of microbial genomes shed light on interconnected biogeochemical processes in an aquifer system.</title>
        <authorList>
            <person name="Anantharaman K."/>
            <person name="Brown C.T."/>
            <person name="Hug L.A."/>
            <person name="Sharon I."/>
            <person name="Castelle C.J."/>
            <person name="Probst A.J."/>
            <person name="Thomas B.C."/>
            <person name="Singh A."/>
            <person name="Wilkins M.J."/>
            <person name="Karaoz U."/>
            <person name="Brodie E.L."/>
            <person name="Williams K.H."/>
            <person name="Hubbard S.S."/>
            <person name="Banfield J.F."/>
        </authorList>
    </citation>
    <scope>NUCLEOTIDE SEQUENCE [LARGE SCALE GENOMIC DNA]</scope>
</reference>
<keyword evidence="3 6" id="KW-0067">ATP-binding</keyword>
<proteinExistence type="inferred from homology"/>
<comment type="similarity">
    <text evidence="6">Belongs to the Mrp/NBP35 ATP-binding proteins family.</text>
</comment>
<dbReference type="PANTHER" id="PTHR42961:SF2">
    <property type="entry name" value="IRON-SULFUR PROTEIN NUBPL"/>
    <property type="match status" value="1"/>
</dbReference>
<dbReference type="GO" id="GO:0051539">
    <property type="term" value="F:4 iron, 4 sulfur cluster binding"/>
    <property type="evidence" value="ECO:0007669"/>
    <property type="project" value="TreeGrafter"/>
</dbReference>
<name>A0A1G2K2V2_9BACT</name>
<evidence type="ECO:0000313" key="7">
    <source>
        <dbReference type="EMBL" id="OGZ93493.1"/>
    </source>
</evidence>
<dbReference type="Gene3D" id="3.40.50.300">
    <property type="entry name" value="P-loop containing nucleotide triphosphate hydrolases"/>
    <property type="match status" value="1"/>
</dbReference>
<dbReference type="Proteomes" id="UP000177152">
    <property type="component" value="Unassembled WGS sequence"/>
</dbReference>
<accession>A0A1G2K2V2</accession>
<evidence type="ECO:0000256" key="5">
    <source>
        <dbReference type="ARBA" id="ARBA00023014"/>
    </source>
</evidence>
<feature type="binding site" evidence="6">
    <location>
        <begin position="33"/>
        <end position="40"/>
    </location>
    <ligand>
        <name>ATP</name>
        <dbReference type="ChEBI" id="CHEBI:30616"/>
    </ligand>
</feature>
<dbReference type="InterPro" id="IPR033756">
    <property type="entry name" value="YlxH/NBP35"/>
</dbReference>
<sequence>MNTPVPQSSPYAPAPKPIKKPDGIRHIIAVISGKGGVGKSTVCANLATALLRRGSKVGVMDADLTGHSQSILFNTKTPLAELRHNAIPADCFGVKVASFGFLYPDAKSVIWRGPMISNGIKSLFMQTQWGELDYLLIDLPPGTSDAQLTIIRDIPLDGGIVVTTPDSLASAVAERGLTMLLELKKPVLGIVENMCDTVCPHCGKAIDVFGEGVAGDIARRHSTEVLGRVPIDTTMRNATASRTPITILSPNSQSSKAFTGIGEAVARILP</sequence>
<dbReference type="PANTHER" id="PTHR42961">
    <property type="entry name" value="IRON-SULFUR PROTEIN NUBPL"/>
    <property type="match status" value="1"/>
</dbReference>